<dbReference type="AlphaFoldDB" id="A0A949K306"/>
<reference evidence="1" key="1">
    <citation type="submission" date="2021-06" db="EMBL/GenBank/DDBJ databases">
        <title>Description of novel taxa of the family Lachnospiraceae.</title>
        <authorList>
            <person name="Chaplin A.V."/>
            <person name="Sokolova S.R."/>
            <person name="Pikina A.P."/>
            <person name="Korzhanova M."/>
            <person name="Belova V."/>
            <person name="Korostin D."/>
            <person name="Efimov B.A."/>
        </authorList>
    </citation>
    <scope>NUCLEOTIDE SEQUENCE</scope>
    <source>
        <strain evidence="1">ASD5720</strain>
    </source>
</reference>
<dbReference type="InterPro" id="IPR009384">
    <property type="entry name" value="SwrD-like"/>
</dbReference>
<gene>
    <name evidence="1" type="ORF">KTH89_22410</name>
</gene>
<proteinExistence type="predicted"/>
<dbReference type="PANTHER" id="PTHR39185">
    <property type="entry name" value="SWARMING MOTILITY PROTEIN SWRD"/>
    <property type="match status" value="1"/>
</dbReference>
<protein>
    <submittedName>
        <fullName evidence="1">Flagellar FlbD family protein</fullName>
    </submittedName>
</protein>
<evidence type="ECO:0000313" key="2">
    <source>
        <dbReference type="Proteomes" id="UP000712157"/>
    </source>
</evidence>
<keyword evidence="1" id="KW-0969">Cilium</keyword>
<dbReference type="Pfam" id="PF06289">
    <property type="entry name" value="FlbD"/>
    <property type="match status" value="1"/>
</dbReference>
<organism evidence="1 2">
    <name type="scientific">Diplocloster agilis</name>
    <dbReference type="NCBI Taxonomy" id="2850323"/>
    <lineage>
        <taxon>Bacteria</taxon>
        <taxon>Bacillati</taxon>
        <taxon>Bacillota</taxon>
        <taxon>Clostridia</taxon>
        <taxon>Lachnospirales</taxon>
        <taxon>Lachnospiraceae</taxon>
        <taxon>Diplocloster</taxon>
    </lineage>
</organism>
<accession>A0A949K306</accession>
<sequence length="73" mass="8474">MIILTKLNGEKFALNNDLIETITENPDTTILLTNGKHLLVRERMEEVIEKTAAFRRKTFTDLLDGIRRQDSEE</sequence>
<dbReference type="RefSeq" id="WP_158345372.1">
    <property type="nucleotide sequence ID" value="NZ_JAHQCW010000055.1"/>
</dbReference>
<keyword evidence="1" id="KW-0282">Flagellum</keyword>
<keyword evidence="2" id="KW-1185">Reference proteome</keyword>
<keyword evidence="1" id="KW-0966">Cell projection</keyword>
<comment type="caution">
    <text evidence="1">The sequence shown here is derived from an EMBL/GenBank/DDBJ whole genome shotgun (WGS) entry which is preliminary data.</text>
</comment>
<dbReference type="Proteomes" id="UP000712157">
    <property type="component" value="Unassembled WGS sequence"/>
</dbReference>
<name>A0A949K306_9FIRM</name>
<evidence type="ECO:0000313" key="1">
    <source>
        <dbReference type="EMBL" id="MBU9739289.1"/>
    </source>
</evidence>
<dbReference type="PANTHER" id="PTHR39185:SF1">
    <property type="entry name" value="SWARMING MOTILITY PROTEIN SWRD"/>
    <property type="match status" value="1"/>
</dbReference>
<dbReference type="EMBL" id="JAHQCW010000055">
    <property type="protein sequence ID" value="MBU9739289.1"/>
    <property type="molecule type" value="Genomic_DNA"/>
</dbReference>